<keyword evidence="2" id="KW-1185">Reference proteome</keyword>
<evidence type="ECO:0000313" key="1">
    <source>
        <dbReference type="EMBL" id="KAH8012527.1"/>
    </source>
</evidence>
<organism evidence="1 2">
    <name type="scientific">Sphaerodactylus townsendi</name>
    <dbReference type="NCBI Taxonomy" id="933632"/>
    <lineage>
        <taxon>Eukaryota</taxon>
        <taxon>Metazoa</taxon>
        <taxon>Chordata</taxon>
        <taxon>Craniata</taxon>
        <taxon>Vertebrata</taxon>
        <taxon>Euteleostomi</taxon>
        <taxon>Lepidosauria</taxon>
        <taxon>Squamata</taxon>
        <taxon>Bifurcata</taxon>
        <taxon>Gekkota</taxon>
        <taxon>Sphaerodactylidae</taxon>
        <taxon>Sphaerodactylus</taxon>
    </lineage>
</organism>
<gene>
    <name evidence="1" type="ORF">K3G42_018433</name>
</gene>
<proteinExistence type="predicted"/>
<dbReference type="EMBL" id="CM037626">
    <property type="protein sequence ID" value="KAH8012527.1"/>
    <property type="molecule type" value="Genomic_DNA"/>
</dbReference>
<comment type="caution">
    <text evidence="1">The sequence shown here is derived from an EMBL/GenBank/DDBJ whole genome shotgun (WGS) entry which is preliminary data.</text>
</comment>
<accession>A0ACB8FZL1</accession>
<name>A0ACB8FZL1_9SAUR</name>
<evidence type="ECO:0000313" key="2">
    <source>
        <dbReference type="Proteomes" id="UP000827872"/>
    </source>
</evidence>
<dbReference type="Proteomes" id="UP000827872">
    <property type="component" value="Linkage Group LG13"/>
</dbReference>
<sequence>MWTICNCSIQADFCSTLVKNKHNQLWGKESKKQAAHRTLRTLLKFSAISSNFRDSGEEIQRPKIMDSWTVLYFSALLGHTLLSRELLITSKAFMRRPGA</sequence>
<reference evidence="1" key="1">
    <citation type="submission" date="2021-08" db="EMBL/GenBank/DDBJ databases">
        <title>The first chromosome-level gecko genome reveals the dynamic sex chromosomes of Neotropical dwarf geckos (Sphaerodactylidae: Sphaerodactylus).</title>
        <authorList>
            <person name="Pinto B.J."/>
            <person name="Keating S.E."/>
            <person name="Gamble T."/>
        </authorList>
    </citation>
    <scope>NUCLEOTIDE SEQUENCE</scope>
    <source>
        <strain evidence="1">TG3544</strain>
    </source>
</reference>
<protein>
    <submittedName>
        <fullName evidence="1">Uncharacterized protein</fullName>
    </submittedName>
</protein>